<name>A0A078MHD3_9BACL</name>
<dbReference type="Gene3D" id="1.25.40.10">
    <property type="entry name" value="Tetratricopeptide repeat domain"/>
    <property type="match status" value="2"/>
</dbReference>
<accession>A0A078MHD3</accession>
<dbReference type="SMART" id="SM00028">
    <property type="entry name" value="TPR"/>
    <property type="match status" value="6"/>
</dbReference>
<dbReference type="PATRIC" id="fig|1461583.4.peg.2080"/>
<feature type="repeat" description="TPR" evidence="3">
    <location>
        <begin position="208"/>
        <end position="241"/>
    </location>
</feature>
<dbReference type="PANTHER" id="PTHR45586">
    <property type="entry name" value="TPR REPEAT-CONTAINING PROTEIN PA4667"/>
    <property type="match status" value="1"/>
</dbReference>
<dbReference type="Pfam" id="PF13429">
    <property type="entry name" value="TPR_15"/>
    <property type="match status" value="1"/>
</dbReference>
<dbReference type="PROSITE" id="PS50005">
    <property type="entry name" value="TPR"/>
    <property type="match status" value="3"/>
</dbReference>
<protein>
    <submittedName>
        <fullName evidence="4">Tetratricopeptide repeat protein</fullName>
    </submittedName>
</protein>
<feature type="repeat" description="TPR" evidence="3">
    <location>
        <begin position="105"/>
        <end position="138"/>
    </location>
</feature>
<dbReference type="EMBL" id="LN483076">
    <property type="protein sequence ID" value="CEA04822.1"/>
    <property type="molecule type" value="Genomic_DNA"/>
</dbReference>
<keyword evidence="1" id="KW-0677">Repeat</keyword>
<dbReference type="PANTHER" id="PTHR45586:SF1">
    <property type="entry name" value="LIPOPOLYSACCHARIDE ASSEMBLY PROTEIN B"/>
    <property type="match status" value="1"/>
</dbReference>
<dbReference type="InterPro" id="IPR011990">
    <property type="entry name" value="TPR-like_helical_dom_sf"/>
</dbReference>
<dbReference type="SUPFAM" id="SSF48452">
    <property type="entry name" value="TPR-like"/>
    <property type="match status" value="1"/>
</dbReference>
<evidence type="ECO:0000256" key="1">
    <source>
        <dbReference type="ARBA" id="ARBA00022737"/>
    </source>
</evidence>
<feature type="repeat" description="TPR" evidence="3">
    <location>
        <begin position="276"/>
        <end position="309"/>
    </location>
</feature>
<reference evidence="4" key="1">
    <citation type="submission" date="2014-07" db="EMBL/GenBank/DDBJ databases">
        <authorList>
            <person name="Urmite Genomes Urmite Genomes"/>
        </authorList>
    </citation>
    <scope>NUCLEOTIDE SEQUENCE</scope>
    <source>
        <strain evidence="4">13S34_air</strain>
    </source>
</reference>
<evidence type="ECO:0000256" key="3">
    <source>
        <dbReference type="PROSITE-ProRule" id="PRU00339"/>
    </source>
</evidence>
<evidence type="ECO:0000313" key="4">
    <source>
        <dbReference type="EMBL" id="CEA04822.1"/>
    </source>
</evidence>
<proteinExistence type="predicted"/>
<organism evidence="4">
    <name type="scientific">Metalysinibacillus saudimassiliensis</name>
    <dbReference type="NCBI Taxonomy" id="1461583"/>
    <lineage>
        <taxon>Bacteria</taxon>
        <taxon>Bacillati</taxon>
        <taxon>Bacillota</taxon>
        <taxon>Bacilli</taxon>
        <taxon>Bacillales</taxon>
        <taxon>Caryophanaceae</taxon>
        <taxon>Metalysinibacillus</taxon>
    </lineage>
</organism>
<dbReference type="InterPro" id="IPR019734">
    <property type="entry name" value="TPR_rpt"/>
</dbReference>
<dbReference type="HOGENOM" id="CLU_032389_1_0_9"/>
<evidence type="ECO:0000256" key="2">
    <source>
        <dbReference type="ARBA" id="ARBA00022803"/>
    </source>
</evidence>
<dbReference type="InterPro" id="IPR051012">
    <property type="entry name" value="CellSynth/LPSAsmb/PSIAsmb"/>
</dbReference>
<gene>
    <name evidence="4" type="ORF">BN1050_02161</name>
</gene>
<dbReference type="Pfam" id="PF13432">
    <property type="entry name" value="TPR_16"/>
    <property type="match status" value="1"/>
</dbReference>
<sequence length="425" mass="48862">MGDMMNEQYEQLTEAIAQGDLATVDAMLSQFMIDALPEDQYAIAEQLMHYGYLTQADDVLQNLLFLLPDEPQLLIDRANVAMELGDEDNALDFLMQVNEEAEEYPQALLALADYYQMQGLFEAAMQRLEQALVVLPHEPLLQFAKAELLAETGRFLEASRLYEELYTQQTHMGGLSLAERLADVYRAGAAYEEALRYYKLALDEEIKPDTLFGAGYAAFQSEQYAYAIKTLEELKELDPDYFSAYLLLAQCYEIEERLADAYTTIRQGLQRDEYDKALYLYAGKLALKQGLIADAEQHLREAIALDPEYMEAIMTLMAFLAEQQQYEAIIELNDTLHAQDFKWTALYPFIAKAYVEEENYTKAAQYYDEAYVDFSEDAAFLAEYVYFLLEEGRRQDALAVAQKLHELQDYVDEWTELVSTLQEEE</sequence>
<keyword evidence="2 3" id="KW-0802">TPR repeat</keyword>
<dbReference type="AlphaFoldDB" id="A0A078MHD3"/>